<dbReference type="SUPFAM" id="SSF103088">
    <property type="entry name" value="OmpA-like"/>
    <property type="match status" value="1"/>
</dbReference>
<dbReference type="PANTHER" id="PTHR30329:SF21">
    <property type="entry name" value="LIPOPROTEIN YIAD-RELATED"/>
    <property type="match status" value="1"/>
</dbReference>
<comment type="caution">
    <text evidence="4">The sequence shown here is derived from an EMBL/GenBank/DDBJ whole genome shotgun (WGS) entry which is preliminary data.</text>
</comment>
<dbReference type="AlphaFoldDB" id="A0A6M8NG39"/>
<protein>
    <submittedName>
        <fullName evidence="4">Uncharacterized protein</fullName>
    </submittedName>
</protein>
<dbReference type="PANTHER" id="PTHR30329">
    <property type="entry name" value="STATOR ELEMENT OF FLAGELLAR MOTOR COMPLEX"/>
    <property type="match status" value="1"/>
</dbReference>
<dbReference type="InterPro" id="IPR006690">
    <property type="entry name" value="OMPA-like_CS"/>
</dbReference>
<dbReference type="RefSeq" id="WP_129013577.1">
    <property type="nucleotide sequence ID" value="NZ_CBCSEI010000008.1"/>
</dbReference>
<reference evidence="4 5" key="1">
    <citation type="submission" date="2017-09" db="EMBL/GenBank/DDBJ databases">
        <title>Genomics of the genus Arcobacter.</title>
        <authorList>
            <person name="Perez-Cataluna A."/>
            <person name="Figueras M.J."/>
            <person name="Salas-Masso N."/>
        </authorList>
    </citation>
    <scope>NUCLEOTIDE SEQUENCE [LARGE SCALE GENOMIC DNA]</scope>
    <source>
        <strain evidence="4 5">CECT 7834</strain>
    </source>
</reference>
<keyword evidence="5" id="KW-1185">Reference proteome</keyword>
<dbReference type="PROSITE" id="PS51123">
    <property type="entry name" value="OMPA_2"/>
    <property type="match status" value="1"/>
</dbReference>
<dbReference type="PRINTS" id="PR01021">
    <property type="entry name" value="OMPADOMAIN"/>
</dbReference>
<keyword evidence="3" id="KW-0998">Cell outer membrane</keyword>
<comment type="subcellular location">
    <subcellularLocation>
        <location evidence="1">Cell outer membrane</location>
    </subcellularLocation>
</comment>
<dbReference type="InterPro" id="IPR006664">
    <property type="entry name" value="OMP_bac"/>
</dbReference>
<evidence type="ECO:0000256" key="1">
    <source>
        <dbReference type="ARBA" id="ARBA00004442"/>
    </source>
</evidence>
<dbReference type="CDD" id="cd07185">
    <property type="entry name" value="OmpA_C-like"/>
    <property type="match status" value="1"/>
</dbReference>
<keyword evidence="2" id="KW-0472">Membrane</keyword>
<evidence type="ECO:0000313" key="4">
    <source>
        <dbReference type="EMBL" id="RXI41244.1"/>
    </source>
</evidence>
<accession>A0A6M8NG39</accession>
<dbReference type="GO" id="GO:0009279">
    <property type="term" value="C:cell outer membrane"/>
    <property type="evidence" value="ECO:0007669"/>
    <property type="project" value="UniProtKB-SubCell"/>
</dbReference>
<evidence type="ECO:0000313" key="5">
    <source>
        <dbReference type="Proteomes" id="UP000290378"/>
    </source>
</evidence>
<name>A0A6M8NG39_9BACT</name>
<dbReference type="PROSITE" id="PS01068">
    <property type="entry name" value="OMPA_1"/>
    <property type="match status" value="1"/>
</dbReference>
<dbReference type="InterPro" id="IPR050330">
    <property type="entry name" value="Bact_OuterMem_StrucFunc"/>
</dbReference>
<organism evidence="4 5">
    <name type="scientific">Arcobacter cloacae</name>
    <dbReference type="NCBI Taxonomy" id="1054034"/>
    <lineage>
        <taxon>Bacteria</taxon>
        <taxon>Pseudomonadati</taxon>
        <taxon>Campylobacterota</taxon>
        <taxon>Epsilonproteobacteria</taxon>
        <taxon>Campylobacterales</taxon>
        <taxon>Arcobacteraceae</taxon>
        <taxon>Arcobacter</taxon>
    </lineage>
</organism>
<dbReference type="InterPro" id="IPR036737">
    <property type="entry name" value="OmpA-like_sf"/>
</dbReference>
<dbReference type="EMBL" id="NXII01000008">
    <property type="protein sequence ID" value="RXI41244.1"/>
    <property type="molecule type" value="Genomic_DNA"/>
</dbReference>
<evidence type="ECO:0000256" key="3">
    <source>
        <dbReference type="ARBA" id="ARBA00023237"/>
    </source>
</evidence>
<evidence type="ECO:0000256" key="2">
    <source>
        <dbReference type="ARBA" id="ARBA00023136"/>
    </source>
</evidence>
<dbReference type="Pfam" id="PF00691">
    <property type="entry name" value="OmpA"/>
    <property type="match status" value="1"/>
</dbReference>
<dbReference type="Gene3D" id="3.30.1330.60">
    <property type="entry name" value="OmpA-like domain"/>
    <property type="match status" value="1"/>
</dbReference>
<sequence length="335" mass="38724">MSLARKIIFLLLFFLLLNIYSIYGFDYNEYFEKKGDTISFVKKEESYFDKVINLFKQEEESKYFELVLEKKNGIVEMNGVFSNQSDADKIADLLDINKEGDYKFEDKVMIDENLLTELTKLIPPFKDFFSDDSKIIVVNNEVILKGQLKDANYKELLNTIISRMNIDVKNELSDEIKVENIALNNEEQKIEEKIETNVVEEVVESKVVDVKSQIEELQSKINNLLQQRKITFERRSTELTTDSKSVVEDIAKILNEYSTFNLEVAGHTDSRGNDDLNKKISQDRANSVKKLLISFGVNENRIKAVGYGEEFPIAKDDENGLSEINRRVEFNILGE</sequence>
<proteinExistence type="predicted"/>
<gene>
    <name evidence="4" type="ORF">CP963_07555</name>
</gene>
<dbReference type="InterPro" id="IPR006665">
    <property type="entry name" value="OmpA-like"/>
</dbReference>
<dbReference type="Proteomes" id="UP000290378">
    <property type="component" value="Unassembled WGS sequence"/>
</dbReference>